<evidence type="ECO:0000256" key="1">
    <source>
        <dbReference type="ARBA" id="ARBA00005466"/>
    </source>
</evidence>
<dbReference type="InterPro" id="IPR006094">
    <property type="entry name" value="Oxid_FAD_bind_N"/>
</dbReference>
<protein>
    <recommendedName>
        <fullName evidence="5">FAD-binding PCMH-type domain-containing protein</fullName>
    </recommendedName>
</protein>
<comment type="similarity">
    <text evidence="1">Belongs to the oxygen-dependent FAD-linked oxidoreductase family.</text>
</comment>
<dbReference type="InterPro" id="IPR016167">
    <property type="entry name" value="FAD-bd_PCMH_sub1"/>
</dbReference>
<feature type="domain" description="FAD-binding PCMH-type" evidence="5">
    <location>
        <begin position="39"/>
        <end position="205"/>
    </location>
</feature>
<dbReference type="EMBL" id="LKEA01000013">
    <property type="protein sequence ID" value="ROW04694.1"/>
    <property type="molecule type" value="Genomic_DNA"/>
</dbReference>
<dbReference type="Gene3D" id="3.30.465.10">
    <property type="match status" value="1"/>
</dbReference>
<keyword evidence="3" id="KW-0274">FAD</keyword>
<dbReference type="Gene3D" id="3.40.462.20">
    <property type="match status" value="1"/>
</dbReference>
<dbReference type="SUPFAM" id="SSF56176">
    <property type="entry name" value="FAD-binding/transporter-associated domain-like"/>
    <property type="match status" value="1"/>
</dbReference>
<dbReference type="PANTHER" id="PTHR42973:SF7">
    <property type="entry name" value="FAD-BINDING PCMH-TYPE DOMAIN-CONTAINING PROTEIN"/>
    <property type="match status" value="1"/>
</dbReference>
<dbReference type="STRING" id="356882.A0A423WN31"/>
<reference evidence="6 7" key="1">
    <citation type="submission" date="2015-09" db="EMBL/GenBank/DDBJ databases">
        <title>Host preference determinants of Valsa canker pathogens revealed by comparative genomics.</title>
        <authorList>
            <person name="Yin Z."/>
            <person name="Huang L."/>
        </authorList>
    </citation>
    <scope>NUCLEOTIDE SEQUENCE [LARGE SCALE GENOMIC DNA]</scope>
    <source>
        <strain evidence="6 7">03-1</strain>
    </source>
</reference>
<dbReference type="GO" id="GO:0071949">
    <property type="term" value="F:FAD binding"/>
    <property type="evidence" value="ECO:0007669"/>
    <property type="project" value="InterPro"/>
</dbReference>
<dbReference type="AlphaFoldDB" id="A0A423WN31"/>
<evidence type="ECO:0000313" key="6">
    <source>
        <dbReference type="EMBL" id="ROW04694.1"/>
    </source>
</evidence>
<dbReference type="InterPro" id="IPR016166">
    <property type="entry name" value="FAD-bd_PCMH"/>
</dbReference>
<evidence type="ECO:0000259" key="5">
    <source>
        <dbReference type="PROSITE" id="PS51387"/>
    </source>
</evidence>
<dbReference type="GO" id="GO:0016491">
    <property type="term" value="F:oxidoreductase activity"/>
    <property type="evidence" value="ECO:0007669"/>
    <property type="project" value="UniProtKB-KW"/>
</dbReference>
<dbReference type="Gene3D" id="3.30.43.10">
    <property type="entry name" value="Uridine Diphospho-n-acetylenolpyruvylglucosamine Reductase, domain 2"/>
    <property type="match status" value="1"/>
</dbReference>
<dbReference type="Proteomes" id="UP000283895">
    <property type="component" value="Unassembled WGS sequence"/>
</dbReference>
<comment type="caution">
    <text evidence="6">The sequence shown here is derived from an EMBL/GenBank/DDBJ whole genome shotgun (WGS) entry which is preliminary data.</text>
</comment>
<evidence type="ECO:0000256" key="3">
    <source>
        <dbReference type="ARBA" id="ARBA00022827"/>
    </source>
</evidence>
<evidence type="ECO:0000256" key="2">
    <source>
        <dbReference type="ARBA" id="ARBA00022630"/>
    </source>
</evidence>
<dbReference type="Pfam" id="PF01565">
    <property type="entry name" value="FAD_binding_4"/>
    <property type="match status" value="1"/>
</dbReference>
<dbReference type="InterPro" id="IPR036318">
    <property type="entry name" value="FAD-bd_PCMH-like_sf"/>
</dbReference>
<proteinExistence type="inferred from homology"/>
<name>A0A423WN31_9PEZI</name>
<organism evidence="6 7">
    <name type="scientific">Cytospora schulzeri</name>
    <dbReference type="NCBI Taxonomy" id="448051"/>
    <lineage>
        <taxon>Eukaryota</taxon>
        <taxon>Fungi</taxon>
        <taxon>Dikarya</taxon>
        <taxon>Ascomycota</taxon>
        <taxon>Pezizomycotina</taxon>
        <taxon>Sordariomycetes</taxon>
        <taxon>Sordariomycetidae</taxon>
        <taxon>Diaporthales</taxon>
        <taxon>Cytosporaceae</taxon>
        <taxon>Cytospora</taxon>
    </lineage>
</organism>
<dbReference type="PROSITE" id="PS51387">
    <property type="entry name" value="FAD_PCMH"/>
    <property type="match status" value="1"/>
</dbReference>
<dbReference type="OrthoDB" id="407275at2759"/>
<dbReference type="PANTHER" id="PTHR42973">
    <property type="entry name" value="BINDING OXIDOREDUCTASE, PUTATIVE (AFU_ORTHOLOGUE AFUA_1G17690)-RELATED"/>
    <property type="match status" value="1"/>
</dbReference>
<sequence length="450" mass="49527">MTPKAEAVLSLLQAQHPDIKLYTTDSSEYEALRKTYVVSPARPSAIARPQTAEHVQALVRVCLEKGVDFNIRTGGHNCVGRTLVDNALMIDMRDIAYVQVSEDKTTAKLGGGILVGPLLKSLGEYGLVTPCGSIGSVGYVGWSTFGGYGPFSTLYGLGVDQIVSAKVVDPKGDIVVASDDLLKGIRGAGGIFAVIVELTIKVYPLQEMLVGTLIYESGDMKSIWTSLTDGLRCLSLPAPLQIQLFAMEFPQLGRVLAAIATWVDDDHEEGRKWIDRVTSLGNCIANMTEAKKVAKYSEDNEKLVHYGVHGRSYTLNLKNWTPESVSVLAKYTQSVPSGNAMICIHSLRSSRPNEESVFGTRQDHHMVEIVSMTADPSLEEEASKWGQALLRELQEQDRENILDSAYISLLDEEDADLKKIYNKHFETLVMLKKKFDPSNVFKHSMPKIAM</sequence>
<keyword evidence="4" id="KW-0560">Oxidoreductase</keyword>
<keyword evidence="7" id="KW-1185">Reference proteome</keyword>
<gene>
    <name evidence="6" type="ORF">VMCG_04745</name>
</gene>
<accession>A0A423WN31</accession>
<keyword evidence="2" id="KW-0285">Flavoprotein</keyword>
<dbReference type="InterPro" id="IPR012951">
    <property type="entry name" value="BBE"/>
</dbReference>
<dbReference type="InterPro" id="IPR050416">
    <property type="entry name" value="FAD-linked_Oxidoreductase"/>
</dbReference>
<dbReference type="Pfam" id="PF08031">
    <property type="entry name" value="BBE"/>
    <property type="match status" value="1"/>
</dbReference>
<dbReference type="InterPro" id="IPR016169">
    <property type="entry name" value="FAD-bd_PCMH_sub2"/>
</dbReference>
<evidence type="ECO:0000256" key="4">
    <source>
        <dbReference type="ARBA" id="ARBA00023002"/>
    </source>
</evidence>
<evidence type="ECO:0000313" key="7">
    <source>
        <dbReference type="Proteomes" id="UP000283895"/>
    </source>
</evidence>